<organism evidence="9 10">
    <name type="scientific">Agaribacter marinus</name>
    <dbReference type="NCBI Taxonomy" id="1431249"/>
    <lineage>
        <taxon>Bacteria</taxon>
        <taxon>Pseudomonadati</taxon>
        <taxon>Pseudomonadota</taxon>
        <taxon>Gammaproteobacteria</taxon>
        <taxon>Alteromonadales</taxon>
        <taxon>Alteromonadaceae</taxon>
        <taxon>Agaribacter</taxon>
    </lineage>
</organism>
<evidence type="ECO:0000313" key="9">
    <source>
        <dbReference type="EMBL" id="GLR71369.1"/>
    </source>
</evidence>
<dbReference type="Proteomes" id="UP001156601">
    <property type="component" value="Unassembled WGS sequence"/>
</dbReference>
<proteinExistence type="predicted"/>
<keyword evidence="2" id="KW-0813">Transport</keyword>
<evidence type="ECO:0000256" key="4">
    <source>
        <dbReference type="ARBA" id="ARBA00022692"/>
    </source>
</evidence>
<dbReference type="InterPro" id="IPR036942">
    <property type="entry name" value="Beta-barrel_TonB_sf"/>
</dbReference>
<comment type="subcellular location">
    <subcellularLocation>
        <location evidence="1">Cell outer membrane</location>
        <topology evidence="1">Multi-pass membrane protein</topology>
    </subcellularLocation>
</comment>
<keyword evidence="10" id="KW-1185">Reference proteome</keyword>
<dbReference type="AlphaFoldDB" id="A0AA37SZB7"/>
<dbReference type="PANTHER" id="PTHR30069:SF29">
    <property type="entry name" value="HEMOGLOBIN AND HEMOGLOBIN-HAPTOGLOBIN-BINDING PROTEIN 1-RELATED"/>
    <property type="match status" value="1"/>
</dbReference>
<dbReference type="GO" id="GO:0015344">
    <property type="term" value="F:siderophore uptake transmembrane transporter activity"/>
    <property type="evidence" value="ECO:0007669"/>
    <property type="project" value="TreeGrafter"/>
</dbReference>
<comment type="caution">
    <text evidence="9">The sequence shown here is derived from an EMBL/GenBank/DDBJ whole genome shotgun (WGS) entry which is preliminary data.</text>
</comment>
<sequence>MKKNGVKYISFCIASCLLSNAFVINQTFAQTETNGVSTNSEVEKETEVIDVVAMRPQGIQISSKQITTMPGGFGDPLKALDALPGVVLALPSTGSPVAQPAIRGSSPGDNQYESDFLPVGYVFHREGISIFNPLLIKGFDLKTSAWSGQYNDSIGGVISTELRDPNFEEFNAIIDLSQIRSGILVESPLGSKAAFYASYRESLIHHFVDDVVEDEDFTFSTPPRNHDYQVKFVWDMNSKNTLRVVATGAEDIARIAFKEDAKEVARNPDLAAGEGFSSKYDNVGFILDNDSWLGESKFAVNFLDRQIDINEGLVEQSSFKTKDTLFKWRTKTALDIGHLTWGGEWLNRAITHTNNSRLLTCIPEFDTCAPSPLSPIVQDIVDVDVRFSSLYADWYMPVTQKWDATLTLAVNNDDFTDTTSLEPRVLASYQLNEKQTLSFSAGKYQQWFRDPNILSPVFGNPDLTPSDATMLGVVFDQAMGNGFNWKVDLYYKQLNNLIVPEQSDSQMAENGQVMTTSDVAPYSNNGEGTAWGAEFMINKALTDDWYGWFSLAYTKSERKNSQTNETINYEFDIPVIANLVAKYQWSDNWHFGVKWTYRSGRRYTDVLDSFPVFANADNPNTPSDEPLFYVPVYGEFNGQRRESGHRLDIRVDYMTKIYGSNVNMYIDVLNVLGSQRIQEDEWNADYTSSIPDYEFPDEMFPGLGISMQF</sequence>
<reference evidence="9" key="1">
    <citation type="journal article" date="2014" name="Int. J. Syst. Evol. Microbiol.">
        <title>Complete genome sequence of Corynebacterium casei LMG S-19264T (=DSM 44701T), isolated from a smear-ripened cheese.</title>
        <authorList>
            <consortium name="US DOE Joint Genome Institute (JGI-PGF)"/>
            <person name="Walter F."/>
            <person name="Albersmeier A."/>
            <person name="Kalinowski J."/>
            <person name="Ruckert C."/>
        </authorList>
    </citation>
    <scope>NUCLEOTIDE SEQUENCE</scope>
    <source>
        <strain evidence="9">NBRC 110023</strain>
    </source>
</reference>
<evidence type="ECO:0000256" key="6">
    <source>
        <dbReference type="ARBA" id="ARBA00023136"/>
    </source>
</evidence>
<keyword evidence="3" id="KW-1134">Transmembrane beta strand</keyword>
<dbReference type="GO" id="GO:0009279">
    <property type="term" value="C:cell outer membrane"/>
    <property type="evidence" value="ECO:0007669"/>
    <property type="project" value="UniProtKB-SubCell"/>
</dbReference>
<evidence type="ECO:0000256" key="7">
    <source>
        <dbReference type="ARBA" id="ARBA00023237"/>
    </source>
</evidence>
<evidence type="ECO:0000256" key="8">
    <source>
        <dbReference type="SAM" id="SignalP"/>
    </source>
</evidence>
<evidence type="ECO:0000256" key="5">
    <source>
        <dbReference type="ARBA" id="ARBA00022729"/>
    </source>
</evidence>
<evidence type="ECO:0000256" key="3">
    <source>
        <dbReference type="ARBA" id="ARBA00022452"/>
    </source>
</evidence>
<feature type="signal peptide" evidence="8">
    <location>
        <begin position="1"/>
        <end position="29"/>
    </location>
</feature>
<dbReference type="PANTHER" id="PTHR30069">
    <property type="entry name" value="TONB-DEPENDENT OUTER MEMBRANE RECEPTOR"/>
    <property type="match status" value="1"/>
</dbReference>
<protein>
    <submittedName>
        <fullName evidence="9">TonB-dependent receptor</fullName>
    </submittedName>
</protein>
<dbReference type="InterPro" id="IPR039426">
    <property type="entry name" value="TonB-dep_rcpt-like"/>
</dbReference>
<keyword evidence="6" id="KW-0472">Membrane</keyword>
<dbReference type="SUPFAM" id="SSF56935">
    <property type="entry name" value="Porins"/>
    <property type="match status" value="1"/>
</dbReference>
<keyword evidence="9" id="KW-0675">Receptor</keyword>
<name>A0AA37SZB7_9ALTE</name>
<evidence type="ECO:0000256" key="1">
    <source>
        <dbReference type="ARBA" id="ARBA00004571"/>
    </source>
</evidence>
<evidence type="ECO:0000313" key="10">
    <source>
        <dbReference type="Proteomes" id="UP001156601"/>
    </source>
</evidence>
<dbReference type="Gene3D" id="2.40.170.20">
    <property type="entry name" value="TonB-dependent receptor, beta-barrel domain"/>
    <property type="match status" value="1"/>
</dbReference>
<keyword evidence="7" id="KW-0998">Cell outer membrane</keyword>
<accession>A0AA37SZB7</accession>
<evidence type="ECO:0000256" key="2">
    <source>
        <dbReference type="ARBA" id="ARBA00022448"/>
    </source>
</evidence>
<dbReference type="EMBL" id="BSOT01000006">
    <property type="protein sequence ID" value="GLR71369.1"/>
    <property type="molecule type" value="Genomic_DNA"/>
</dbReference>
<keyword evidence="5 8" id="KW-0732">Signal</keyword>
<dbReference type="RefSeq" id="WP_284217732.1">
    <property type="nucleotide sequence ID" value="NZ_BSOT01000006.1"/>
</dbReference>
<keyword evidence="4" id="KW-0812">Transmembrane</keyword>
<dbReference type="GO" id="GO:0044718">
    <property type="term" value="P:siderophore transmembrane transport"/>
    <property type="evidence" value="ECO:0007669"/>
    <property type="project" value="TreeGrafter"/>
</dbReference>
<feature type="chain" id="PRO_5041451978" evidence="8">
    <location>
        <begin position="30"/>
        <end position="709"/>
    </location>
</feature>
<reference evidence="9" key="2">
    <citation type="submission" date="2023-01" db="EMBL/GenBank/DDBJ databases">
        <title>Draft genome sequence of Agaribacter marinus strain NBRC 110023.</title>
        <authorList>
            <person name="Sun Q."/>
            <person name="Mori K."/>
        </authorList>
    </citation>
    <scope>NUCLEOTIDE SEQUENCE</scope>
    <source>
        <strain evidence="9">NBRC 110023</strain>
    </source>
</reference>
<gene>
    <name evidence="9" type="ORF">GCM10007852_22770</name>
</gene>